<dbReference type="EMBL" id="JAFIQS010000002">
    <property type="protein sequence ID" value="KAG5173305.1"/>
    <property type="molecule type" value="Genomic_DNA"/>
</dbReference>
<feature type="compositionally biased region" description="Low complexity" evidence="1">
    <location>
        <begin position="174"/>
        <end position="184"/>
    </location>
</feature>
<reference evidence="2" key="1">
    <citation type="submission" date="2021-02" db="EMBL/GenBank/DDBJ databases">
        <title>Psilocybe cubensis genome.</title>
        <authorList>
            <person name="Mckernan K.J."/>
            <person name="Crawford S."/>
            <person name="Trippe A."/>
            <person name="Kane L.T."/>
            <person name="Mclaughlin S."/>
        </authorList>
    </citation>
    <scope>NUCLEOTIDE SEQUENCE [LARGE SCALE GENOMIC DNA]</scope>
    <source>
        <strain evidence="2">MGC-MH-2018</strain>
    </source>
</reference>
<feature type="compositionally biased region" description="Polar residues" evidence="1">
    <location>
        <begin position="141"/>
        <end position="154"/>
    </location>
</feature>
<sequence>MTEYDFSPEAEAAYHAKLKHVGEWASVHAVPTIHSRARSHSQAYAHSQHAASSGGYSIGYAGSQDSLAHYALLTPPSRGARSHSRSNSYASSNTSRPSHSHETRMTSPPPPSQLSELYLGAHHVHGVQKTASMHSVHAMSRSGSTTPGVQQHAPTSHSATSHHTDHRGGHARSRSMSMSMPVSSHPYTHGYPHANVYPIGYQSPSRKGYAHPQPYPTPYSPPGGTMGLVYSPGGILPQTGNCYPSQGQELVGVHSGSQLNAHSVFENRTASANRDGIGRESQSEMGSLNSQFKGKKKSPKVKSTPLFEIVYAWRMAYTWNYVTHTQTLRHLLIRRLHTRRRTSCYMVLVPSRCARAIPWSDDENEYVLVKPGESVTLLDPPHPGLIRELTEEEWDKLVRREDVKEHRPVVFESQPGRKLSVRGENITSLSPYSLTSSSGKRVGRGVRLGDNFFHLVHPGDSVTVVGFVEGIVGRDPVISFSKATWGYLEGQGKLEQNGKDEYAPLDLRGRTEFDSY</sequence>
<protein>
    <submittedName>
        <fullName evidence="2">Uncharacterized protein</fullName>
    </submittedName>
</protein>
<feature type="region of interest" description="Disordered" evidence="1">
    <location>
        <begin position="127"/>
        <end position="184"/>
    </location>
</feature>
<feature type="compositionally biased region" description="Low complexity" evidence="1">
    <location>
        <begin position="85"/>
        <end position="97"/>
    </location>
</feature>
<feature type="region of interest" description="Disordered" evidence="1">
    <location>
        <begin position="75"/>
        <end position="115"/>
    </location>
</feature>
<name>A0A8H7Y3W8_PSICU</name>
<evidence type="ECO:0000256" key="1">
    <source>
        <dbReference type="SAM" id="MobiDB-lite"/>
    </source>
</evidence>
<comment type="caution">
    <text evidence="2">The sequence shown here is derived from an EMBL/GenBank/DDBJ whole genome shotgun (WGS) entry which is preliminary data.</text>
</comment>
<gene>
    <name evidence="2" type="ORF">JR316_002817</name>
</gene>
<proteinExistence type="predicted"/>
<feature type="region of interest" description="Disordered" evidence="1">
    <location>
        <begin position="272"/>
        <end position="299"/>
    </location>
</feature>
<accession>A0A8H7Y3W8</accession>
<evidence type="ECO:0000313" key="2">
    <source>
        <dbReference type="EMBL" id="KAG5173305.1"/>
    </source>
</evidence>
<feature type="compositionally biased region" description="Polar residues" evidence="1">
    <location>
        <begin position="283"/>
        <end position="292"/>
    </location>
</feature>
<organism evidence="2">
    <name type="scientific">Psilocybe cubensis</name>
    <name type="common">Psychedelic mushroom</name>
    <name type="synonym">Stropharia cubensis</name>
    <dbReference type="NCBI Taxonomy" id="181762"/>
    <lineage>
        <taxon>Eukaryota</taxon>
        <taxon>Fungi</taxon>
        <taxon>Dikarya</taxon>
        <taxon>Basidiomycota</taxon>
        <taxon>Agaricomycotina</taxon>
        <taxon>Agaricomycetes</taxon>
        <taxon>Agaricomycetidae</taxon>
        <taxon>Agaricales</taxon>
        <taxon>Agaricineae</taxon>
        <taxon>Strophariaceae</taxon>
        <taxon>Psilocybe</taxon>
    </lineage>
</organism>
<dbReference type="AlphaFoldDB" id="A0A8H7Y3W8"/>